<sequence>MERDIYSLTAMPGPLEGTVGATIDEFMNGFIEALKREHPDWETNPEIKKTIAEIEEIEKNATTDPEFQAAITRERTVMKQHREVLEANADGRIIEVNDPDIRDIYPAEMQRHNIQSNRFNRSEALANAAAPMLVIINEVNEAPVVEAATAYEPLPSVTVRVYEHAYPTNFIEDTPAPAHLTRVPEGQFFQTVTDFILTPR</sequence>
<dbReference type="Proteomes" id="UP001500791">
    <property type="component" value="Unassembled WGS sequence"/>
</dbReference>
<dbReference type="EMBL" id="BAAAEJ010000007">
    <property type="protein sequence ID" value="GAA0388882.1"/>
    <property type="molecule type" value="Genomic_DNA"/>
</dbReference>
<name>A0ABN0YCD0_9CAUL</name>
<proteinExistence type="predicted"/>
<accession>A0ABN0YCD0</accession>
<evidence type="ECO:0000313" key="2">
    <source>
        <dbReference type="Proteomes" id="UP001500791"/>
    </source>
</evidence>
<keyword evidence="2" id="KW-1185">Reference proteome</keyword>
<protein>
    <submittedName>
        <fullName evidence="1">Uncharacterized protein</fullName>
    </submittedName>
</protein>
<organism evidence="1 2">
    <name type="scientific">Brevundimonas terrae</name>
    <dbReference type="NCBI Taxonomy" id="363631"/>
    <lineage>
        <taxon>Bacteria</taxon>
        <taxon>Pseudomonadati</taxon>
        <taxon>Pseudomonadota</taxon>
        <taxon>Alphaproteobacteria</taxon>
        <taxon>Caulobacterales</taxon>
        <taxon>Caulobacteraceae</taxon>
        <taxon>Brevundimonas</taxon>
    </lineage>
</organism>
<reference evidence="1 2" key="1">
    <citation type="journal article" date="2019" name="Int. J. Syst. Evol. Microbiol.">
        <title>The Global Catalogue of Microorganisms (GCM) 10K type strain sequencing project: providing services to taxonomists for standard genome sequencing and annotation.</title>
        <authorList>
            <consortium name="The Broad Institute Genomics Platform"/>
            <consortium name="The Broad Institute Genome Sequencing Center for Infectious Disease"/>
            <person name="Wu L."/>
            <person name="Ma J."/>
        </authorList>
    </citation>
    <scope>NUCLEOTIDE SEQUENCE [LARGE SCALE GENOMIC DNA]</scope>
    <source>
        <strain evidence="1 2">JCM 13476</strain>
    </source>
</reference>
<gene>
    <name evidence="1" type="ORF">GCM10009093_14440</name>
</gene>
<comment type="caution">
    <text evidence="1">The sequence shown here is derived from an EMBL/GenBank/DDBJ whole genome shotgun (WGS) entry which is preliminary data.</text>
</comment>
<evidence type="ECO:0000313" key="1">
    <source>
        <dbReference type="EMBL" id="GAA0388882.1"/>
    </source>
</evidence>